<feature type="domain" description="Histidine kinase" evidence="11">
    <location>
        <begin position="226"/>
        <end position="433"/>
    </location>
</feature>
<accession>A0A508ADZ3</accession>
<dbReference type="InterPro" id="IPR005467">
    <property type="entry name" value="His_kinase_dom"/>
</dbReference>
<dbReference type="InterPro" id="IPR003594">
    <property type="entry name" value="HATPase_dom"/>
</dbReference>
<dbReference type="InterPro" id="IPR036097">
    <property type="entry name" value="HisK_dim/P_sf"/>
</dbReference>
<reference evidence="13 14" key="1">
    <citation type="submission" date="2019-06" db="EMBL/GenBank/DDBJ databases">
        <title>Lysobacter alkalisoli sp. nov. isolated from saline soil.</title>
        <authorList>
            <person name="Sun J.-Q."/>
            <person name="Xu L."/>
        </authorList>
    </citation>
    <scope>NUCLEOTIDE SEQUENCE [LARGE SCALE GENOMIC DNA]</scope>
    <source>
        <strain evidence="13 14">JCM 31130</strain>
    </source>
</reference>
<dbReference type="SMART" id="SM00387">
    <property type="entry name" value="HATPase_c"/>
    <property type="match status" value="1"/>
</dbReference>
<evidence type="ECO:0000259" key="11">
    <source>
        <dbReference type="PROSITE" id="PS50109"/>
    </source>
</evidence>
<dbReference type="Gene3D" id="6.10.340.10">
    <property type="match status" value="1"/>
</dbReference>
<evidence type="ECO:0000256" key="7">
    <source>
        <dbReference type="ARBA" id="ARBA00022777"/>
    </source>
</evidence>
<evidence type="ECO:0000256" key="4">
    <source>
        <dbReference type="ARBA" id="ARBA00022553"/>
    </source>
</evidence>
<evidence type="ECO:0000256" key="5">
    <source>
        <dbReference type="ARBA" id="ARBA00022679"/>
    </source>
</evidence>
<keyword evidence="6 10" id="KW-0812">Transmembrane</keyword>
<dbReference type="SUPFAM" id="SSF55874">
    <property type="entry name" value="ATPase domain of HSP90 chaperone/DNA topoisomerase II/histidine kinase"/>
    <property type="match status" value="1"/>
</dbReference>
<dbReference type="Gene3D" id="3.30.565.10">
    <property type="entry name" value="Histidine kinase-like ATPase, C-terminal domain"/>
    <property type="match status" value="1"/>
</dbReference>
<feature type="transmembrane region" description="Helical" evidence="10">
    <location>
        <begin position="140"/>
        <end position="164"/>
    </location>
</feature>
<dbReference type="SUPFAM" id="SSF47384">
    <property type="entry name" value="Homodimeric domain of signal transducing histidine kinase"/>
    <property type="match status" value="1"/>
</dbReference>
<keyword evidence="7 13" id="KW-0418">Kinase</keyword>
<evidence type="ECO:0000256" key="2">
    <source>
        <dbReference type="ARBA" id="ARBA00004370"/>
    </source>
</evidence>
<dbReference type="AlphaFoldDB" id="A0A508ADZ3"/>
<dbReference type="InterPro" id="IPR003661">
    <property type="entry name" value="HisK_dim/P_dom"/>
</dbReference>
<dbReference type="OrthoDB" id="9121563at2"/>
<evidence type="ECO:0000259" key="12">
    <source>
        <dbReference type="PROSITE" id="PS50885"/>
    </source>
</evidence>
<keyword evidence="8 10" id="KW-1133">Transmembrane helix</keyword>
<sequence>MATEPPPASPRRSSLRNRILLAVVGAMALLSVAVVFQGLVVNEYVERIVWKTLLDGELDHLLERQREEPGYRWVDSDNIALYGGPGGAPIPPALTGYGPGLHDDILVDGRDTVLLVREIDGRPVMLALDAEPLEAREHELAAVIIAAALTTLMLATLAIGWIVARLMRPLDAIAGRIAAIQPDRADRRVPVPTRASREVAVIADAFNQFIDRNDRFVDRERGFINQASHELRTPIAVIAGAATLAAREPGLPEAARVQLERIQRTAREVEQLVSLLLVLAKDPARLADASVAIRLDALLPEIVDQHRHLAEGKDLAIDVDVLAPATLMAPLPIVQAAVGNLLRNAIENSDRGRVRVRLEHPARVVIEDPGHGMSPEEISAIYARLAREGGGSDGGGIGLALIARLCEHLDWRLDIASDHGHGTTTVLDFGPGHAPAPR</sequence>
<dbReference type="GO" id="GO:0000155">
    <property type="term" value="F:phosphorelay sensor kinase activity"/>
    <property type="evidence" value="ECO:0007669"/>
    <property type="project" value="InterPro"/>
</dbReference>
<dbReference type="PANTHER" id="PTHR45436">
    <property type="entry name" value="SENSOR HISTIDINE KINASE YKOH"/>
    <property type="match status" value="1"/>
</dbReference>
<comment type="subcellular location">
    <subcellularLocation>
        <location evidence="2">Membrane</location>
    </subcellularLocation>
</comment>
<dbReference type="PANTHER" id="PTHR45436:SF16">
    <property type="entry name" value="HISTIDINE KINASE"/>
    <property type="match status" value="1"/>
</dbReference>
<comment type="caution">
    <text evidence="13">The sequence shown here is derived from an EMBL/GenBank/DDBJ whole genome shotgun (WGS) entry which is preliminary data.</text>
</comment>
<dbReference type="EC" id="2.7.13.3" evidence="3"/>
<evidence type="ECO:0000256" key="1">
    <source>
        <dbReference type="ARBA" id="ARBA00000085"/>
    </source>
</evidence>
<organism evidence="13 14">
    <name type="scientific">Marilutibacter aestuarii</name>
    <dbReference type="NCBI Taxonomy" id="1706195"/>
    <lineage>
        <taxon>Bacteria</taxon>
        <taxon>Pseudomonadati</taxon>
        <taxon>Pseudomonadota</taxon>
        <taxon>Gammaproteobacteria</taxon>
        <taxon>Lysobacterales</taxon>
        <taxon>Lysobacteraceae</taxon>
        <taxon>Marilutibacter</taxon>
    </lineage>
</organism>
<keyword evidence="4" id="KW-0597">Phosphoprotein</keyword>
<dbReference type="Gene3D" id="1.10.287.130">
    <property type="match status" value="1"/>
</dbReference>
<evidence type="ECO:0000313" key="14">
    <source>
        <dbReference type="Proteomes" id="UP000318212"/>
    </source>
</evidence>
<dbReference type="PROSITE" id="PS50885">
    <property type="entry name" value="HAMP"/>
    <property type="match status" value="1"/>
</dbReference>
<keyword evidence="10" id="KW-0472">Membrane</keyword>
<dbReference type="Pfam" id="PF02518">
    <property type="entry name" value="HATPase_c"/>
    <property type="match status" value="1"/>
</dbReference>
<dbReference type="Pfam" id="PF00512">
    <property type="entry name" value="HisKA"/>
    <property type="match status" value="1"/>
</dbReference>
<dbReference type="RefSeq" id="WP_141517756.1">
    <property type="nucleotide sequence ID" value="NZ_VICE01000051.1"/>
</dbReference>
<evidence type="ECO:0000256" key="6">
    <source>
        <dbReference type="ARBA" id="ARBA00022692"/>
    </source>
</evidence>
<dbReference type="EMBL" id="VICE01000051">
    <property type="protein sequence ID" value="TQD48210.1"/>
    <property type="molecule type" value="Genomic_DNA"/>
</dbReference>
<proteinExistence type="predicted"/>
<evidence type="ECO:0000313" key="13">
    <source>
        <dbReference type="EMBL" id="TQD48210.1"/>
    </source>
</evidence>
<evidence type="ECO:0000256" key="8">
    <source>
        <dbReference type="ARBA" id="ARBA00022989"/>
    </source>
</evidence>
<dbReference type="Proteomes" id="UP000318212">
    <property type="component" value="Unassembled WGS sequence"/>
</dbReference>
<evidence type="ECO:0000256" key="9">
    <source>
        <dbReference type="ARBA" id="ARBA00023012"/>
    </source>
</evidence>
<dbReference type="InterPro" id="IPR050428">
    <property type="entry name" value="TCS_sensor_his_kinase"/>
</dbReference>
<comment type="catalytic activity">
    <reaction evidence="1">
        <text>ATP + protein L-histidine = ADP + protein N-phospho-L-histidine.</text>
        <dbReference type="EC" id="2.7.13.3"/>
    </reaction>
</comment>
<dbReference type="InterPro" id="IPR003660">
    <property type="entry name" value="HAMP_dom"/>
</dbReference>
<feature type="transmembrane region" description="Helical" evidence="10">
    <location>
        <begin position="19"/>
        <end position="40"/>
    </location>
</feature>
<dbReference type="PROSITE" id="PS50109">
    <property type="entry name" value="HIS_KIN"/>
    <property type="match status" value="1"/>
</dbReference>
<protein>
    <recommendedName>
        <fullName evidence="3">histidine kinase</fullName>
        <ecNumber evidence="3">2.7.13.3</ecNumber>
    </recommendedName>
</protein>
<evidence type="ECO:0000256" key="10">
    <source>
        <dbReference type="SAM" id="Phobius"/>
    </source>
</evidence>
<name>A0A508ADZ3_9GAMM</name>
<dbReference type="CDD" id="cd00082">
    <property type="entry name" value="HisKA"/>
    <property type="match status" value="1"/>
</dbReference>
<keyword evidence="14" id="KW-1185">Reference proteome</keyword>
<keyword evidence="5" id="KW-0808">Transferase</keyword>
<dbReference type="InterPro" id="IPR036890">
    <property type="entry name" value="HATPase_C_sf"/>
</dbReference>
<evidence type="ECO:0000256" key="3">
    <source>
        <dbReference type="ARBA" id="ARBA00012438"/>
    </source>
</evidence>
<feature type="domain" description="HAMP" evidence="12">
    <location>
        <begin position="164"/>
        <end position="218"/>
    </location>
</feature>
<keyword evidence="9" id="KW-0902">Two-component regulatory system</keyword>
<dbReference type="GO" id="GO:0005886">
    <property type="term" value="C:plasma membrane"/>
    <property type="evidence" value="ECO:0007669"/>
    <property type="project" value="TreeGrafter"/>
</dbReference>
<dbReference type="SMART" id="SM00388">
    <property type="entry name" value="HisKA"/>
    <property type="match status" value="1"/>
</dbReference>
<gene>
    <name evidence="13" type="ORF">FKV25_05285</name>
</gene>